<gene>
    <name evidence="2" type="primary">PPUP9740</name>
</gene>
<protein>
    <submittedName>
        <fullName evidence="2">PPUP9740</fullName>
    </submittedName>
</protein>
<evidence type="ECO:0000256" key="1">
    <source>
        <dbReference type="SAM" id="Phobius"/>
    </source>
</evidence>
<organism evidence="2">
    <name type="scientific">Poeciliopsis prolifica</name>
    <name type="common">blackstripe livebearer</name>
    <dbReference type="NCBI Taxonomy" id="188132"/>
    <lineage>
        <taxon>Eukaryota</taxon>
        <taxon>Metazoa</taxon>
        <taxon>Chordata</taxon>
        <taxon>Craniata</taxon>
        <taxon>Vertebrata</taxon>
        <taxon>Euteleostomi</taxon>
        <taxon>Actinopterygii</taxon>
        <taxon>Neopterygii</taxon>
        <taxon>Teleostei</taxon>
        <taxon>Neoteleostei</taxon>
        <taxon>Acanthomorphata</taxon>
        <taxon>Ovalentaria</taxon>
        <taxon>Atherinomorphae</taxon>
        <taxon>Cyprinodontiformes</taxon>
        <taxon>Poeciliidae</taxon>
        <taxon>Poeciliinae</taxon>
        <taxon>Poeciliopsis</taxon>
    </lineage>
</organism>
<dbReference type="AlphaFoldDB" id="A0A0S7EIG1"/>
<keyword evidence="1" id="KW-0472">Membrane</keyword>
<name>A0A0S7EIG1_9TELE</name>
<keyword evidence="1" id="KW-1133">Transmembrane helix</keyword>
<keyword evidence="1" id="KW-0812">Transmembrane</keyword>
<sequence length="116" mass="13764">PKRDKYSQEDAKWTWTLYFSNESICVWISYLIKQQKPVFAECSSFSLRVNVWPGGFSEEPYGTIHHNIGKVAFCHTVKSDIAFESKAQNLKVIMWNFLIWFLNLFLSFFKRKKLTK</sequence>
<evidence type="ECO:0000313" key="2">
    <source>
        <dbReference type="EMBL" id="JAO03672.1"/>
    </source>
</evidence>
<accession>A0A0S7EIG1</accession>
<feature type="transmembrane region" description="Helical" evidence="1">
    <location>
        <begin position="92"/>
        <end position="109"/>
    </location>
</feature>
<dbReference type="EMBL" id="GBYX01478018">
    <property type="protein sequence ID" value="JAO03672.1"/>
    <property type="molecule type" value="Transcribed_RNA"/>
</dbReference>
<reference evidence="2" key="1">
    <citation type="submission" date="2014-12" db="EMBL/GenBank/DDBJ databases">
        <title>Parallel Evolution in Life History Adaptation Evident in the Tissue-Specific Poeciliopsis prolifica transcriptome.</title>
        <authorList>
            <person name="Jue N.K."/>
            <person name="Foley R.J."/>
            <person name="Obergfell C."/>
            <person name="Reznick D.N."/>
            <person name="O'Neill R.J."/>
            <person name="O'Neill M.J."/>
        </authorList>
    </citation>
    <scope>NUCLEOTIDE SEQUENCE</scope>
</reference>
<proteinExistence type="predicted"/>
<feature type="non-terminal residue" evidence="2">
    <location>
        <position position="1"/>
    </location>
</feature>